<dbReference type="InterPro" id="IPR010982">
    <property type="entry name" value="Lambda_DNA-bd_dom_sf"/>
</dbReference>
<name>A0ABS9X1T2_9GAMM</name>
<reference evidence="3" key="1">
    <citation type="submission" date="2022-01" db="EMBL/GenBank/DDBJ databases">
        <title>Colwellia maritima, isolated from seawater.</title>
        <authorList>
            <person name="Kristyanto S."/>
            <person name="Jung J."/>
            <person name="Jeon C.O."/>
        </authorList>
    </citation>
    <scope>NUCLEOTIDE SEQUENCE</scope>
    <source>
        <strain evidence="3">MSW7</strain>
    </source>
</reference>
<feature type="domain" description="HTH cro/C1-type" evidence="2">
    <location>
        <begin position="9"/>
        <end position="64"/>
    </location>
</feature>
<dbReference type="PANTHER" id="PTHR46797:SF1">
    <property type="entry name" value="METHYLPHOSPHONATE SYNTHASE"/>
    <property type="match status" value="1"/>
</dbReference>
<accession>A0ABS9X1T2</accession>
<proteinExistence type="predicted"/>
<dbReference type="SUPFAM" id="SSF47413">
    <property type="entry name" value="lambda repressor-like DNA-binding domains"/>
    <property type="match status" value="1"/>
</dbReference>
<gene>
    <name evidence="3" type="ORF">L3081_10505</name>
</gene>
<dbReference type="SMART" id="SM00530">
    <property type="entry name" value="HTH_XRE"/>
    <property type="match status" value="1"/>
</dbReference>
<dbReference type="CDD" id="cd00093">
    <property type="entry name" value="HTH_XRE"/>
    <property type="match status" value="1"/>
</dbReference>
<evidence type="ECO:0000313" key="4">
    <source>
        <dbReference type="Proteomes" id="UP001139646"/>
    </source>
</evidence>
<dbReference type="InterPro" id="IPR050807">
    <property type="entry name" value="TransReg_Diox_bact_type"/>
</dbReference>
<evidence type="ECO:0000313" key="3">
    <source>
        <dbReference type="EMBL" id="MCI2283752.1"/>
    </source>
</evidence>
<dbReference type="EMBL" id="JAKKSL010000002">
    <property type="protein sequence ID" value="MCI2283752.1"/>
    <property type="molecule type" value="Genomic_DNA"/>
</dbReference>
<dbReference type="RefSeq" id="WP_242285937.1">
    <property type="nucleotide sequence ID" value="NZ_JAKKSL010000002.1"/>
</dbReference>
<dbReference type="InterPro" id="IPR001387">
    <property type="entry name" value="Cro/C1-type_HTH"/>
</dbReference>
<organism evidence="3 4">
    <name type="scientific">Colwellia maritima</name>
    <dbReference type="NCBI Taxonomy" id="2912588"/>
    <lineage>
        <taxon>Bacteria</taxon>
        <taxon>Pseudomonadati</taxon>
        <taxon>Pseudomonadota</taxon>
        <taxon>Gammaproteobacteria</taxon>
        <taxon>Alteromonadales</taxon>
        <taxon>Colwelliaceae</taxon>
        <taxon>Colwellia</taxon>
    </lineage>
</organism>
<dbReference type="Proteomes" id="UP001139646">
    <property type="component" value="Unassembled WGS sequence"/>
</dbReference>
<comment type="caution">
    <text evidence="3">The sequence shown here is derived from an EMBL/GenBank/DDBJ whole genome shotgun (WGS) entry which is preliminary data.</text>
</comment>
<dbReference type="PROSITE" id="PS50943">
    <property type="entry name" value="HTH_CROC1"/>
    <property type="match status" value="1"/>
</dbReference>
<keyword evidence="4" id="KW-1185">Reference proteome</keyword>
<evidence type="ECO:0000259" key="2">
    <source>
        <dbReference type="PROSITE" id="PS50943"/>
    </source>
</evidence>
<dbReference type="Gene3D" id="1.10.260.40">
    <property type="entry name" value="lambda repressor-like DNA-binding domains"/>
    <property type="match status" value="1"/>
</dbReference>
<protein>
    <submittedName>
        <fullName evidence="3">Helix-turn-helix domain-containing protein</fullName>
    </submittedName>
</protein>
<sequence>MANQLGDKLKKLRKDKGFTLESLAKAADVSKSYLWEPENREVKSPSAQRLTSIADQLGVSLNYFLEDDAREPAEKHLDDAFFRGYKNLETPEKEQLRKILNTFKKS</sequence>
<dbReference type="PANTHER" id="PTHR46797">
    <property type="entry name" value="HTH-TYPE TRANSCRIPTIONAL REGULATOR"/>
    <property type="match status" value="1"/>
</dbReference>
<dbReference type="Pfam" id="PF01381">
    <property type="entry name" value="HTH_3"/>
    <property type="match status" value="1"/>
</dbReference>
<evidence type="ECO:0000256" key="1">
    <source>
        <dbReference type="ARBA" id="ARBA00023125"/>
    </source>
</evidence>
<keyword evidence="1" id="KW-0238">DNA-binding</keyword>